<sequence>MKISLKKSIKHKMKRNKTLFIIIGLILAAGGYLTYLCLNYFFYDTYKQYLTEAVYEDGSQFTPLTEDNSYVYGMVLAAENDILKLYTNIETTEIAVYDKRSNTITYSNPPDREKDILASGSNKTALNSQFVLSYYDSSMTEVTMYNYDYSVLKKQVTAEKIKDGIRYTYLCGNLDSPTGLVPPFITKERLEEKILSRLTEKEAKTFKNSYTESKTLEGFLELSTGVKGNKVGLSKLNKLVEAAGYTVEEFDADAQAASGDEAAERTTFTIPLEYRLEKDKLIVSVPTEQIQETGGGKLAKIDLLCFFGAGGTEEEGYMLVPNGSGSLIHFNNGKRTERYNQYIYGMDEAMQSFIVVENTEEARLPVFGIKRRDNAVFAIITEGDTLANLIADVSGGVNSYNYVYPSFLLRGTEKVSMFGTAGVSADLPVLEKDLYRLTITVGYSFLEKEDASYSGMATYYRTELMNRGLLSKKLPSEKIPFYLDVVGGVKQQMSILGVPYLGVYPMTTFEEAQDIVKTFQAESVNNLRINYLGWFNGGYYHDVAKDIKIEKKLGGKKELLKLKELLVNSGSKLFGDVAFQKVSFESDYYNYKMESSQYYSGYVISLGRKNPVTLRQTGSMGYQETNYNIVSPKFLVRHIDKFKKSLEEVPLDGISLRDMGEVLSSDKRRTNVINREEAKKIITSQLMLLQNSGKELMINSPNVYAFAYTKDIQNVPEGHNPYYIVDEEIPFYQMVIHGMTDYCGNPINLSDNFDKQQLVLRMLEYGLAPHFTLSYQDSSDIKYSGLNSLYSTQYDNWLKAGVAIYHQVNEVLQYVTGSTITEHEILDNGLRHISYENGCTLYINYSNKDKTHQGVNIPARDYVLKKGAKGHGY</sequence>
<reference evidence="1 2" key="1">
    <citation type="journal article" date="2016" name="Int. J. Syst. Evol. Microbiol.">
        <title>Descriptions of Anaerotaenia torta gen. nov., sp. nov. and Anaerocolumna cellulosilytica gen. nov., sp. nov. isolated from a methanogenic reactor of cattle waste.</title>
        <authorList>
            <person name="Uek A."/>
            <person name="Ohtaki Y."/>
            <person name="Kaku N."/>
            <person name="Ueki K."/>
        </authorList>
    </citation>
    <scope>NUCLEOTIDE SEQUENCE [LARGE SCALE GENOMIC DNA]</scope>
    <source>
        <strain evidence="1 2">SN021</strain>
    </source>
</reference>
<accession>A0A6S6R512</accession>
<dbReference type="RefSeq" id="WP_243167751.1">
    <property type="nucleotide sequence ID" value="NZ_AP023367.1"/>
</dbReference>
<dbReference type="Proteomes" id="UP000515561">
    <property type="component" value="Chromosome"/>
</dbReference>
<dbReference type="InterPro" id="IPR043751">
    <property type="entry name" value="DUF5696"/>
</dbReference>
<evidence type="ECO:0000313" key="2">
    <source>
        <dbReference type="Proteomes" id="UP000515561"/>
    </source>
</evidence>
<proteinExistence type="predicted"/>
<name>A0A6S6R512_9FIRM</name>
<evidence type="ECO:0000313" key="1">
    <source>
        <dbReference type="EMBL" id="BCJ94542.1"/>
    </source>
</evidence>
<organism evidence="1 2">
    <name type="scientific">Anaerocolumna cellulosilytica</name>
    <dbReference type="NCBI Taxonomy" id="433286"/>
    <lineage>
        <taxon>Bacteria</taxon>
        <taxon>Bacillati</taxon>
        <taxon>Bacillota</taxon>
        <taxon>Clostridia</taxon>
        <taxon>Lachnospirales</taxon>
        <taxon>Lachnospiraceae</taxon>
        <taxon>Anaerocolumna</taxon>
    </lineage>
</organism>
<keyword evidence="2" id="KW-1185">Reference proteome</keyword>
<gene>
    <name evidence="1" type="ORF">acsn021_21110</name>
</gene>
<dbReference type="AlphaFoldDB" id="A0A6S6R512"/>
<protein>
    <submittedName>
        <fullName evidence="1">Uncharacterized protein</fullName>
    </submittedName>
</protein>
<dbReference type="KEGG" id="acel:acsn021_21110"/>
<dbReference type="EMBL" id="AP023367">
    <property type="protein sequence ID" value="BCJ94542.1"/>
    <property type="molecule type" value="Genomic_DNA"/>
</dbReference>
<dbReference type="Pfam" id="PF18952">
    <property type="entry name" value="DUF5696"/>
    <property type="match status" value="1"/>
</dbReference>